<gene>
    <name evidence="1" type="ORF">GOP47_0000120</name>
</gene>
<protein>
    <submittedName>
        <fullName evidence="1">Uncharacterized protein</fullName>
    </submittedName>
</protein>
<dbReference type="EMBL" id="JABFUD020000001">
    <property type="protein sequence ID" value="KAI5083951.1"/>
    <property type="molecule type" value="Genomic_DNA"/>
</dbReference>
<proteinExistence type="predicted"/>
<dbReference type="AlphaFoldDB" id="A0A9D4ZS33"/>
<keyword evidence="2" id="KW-1185">Reference proteome</keyword>
<sequence>MAELGSFVCIAQRVAAIGYTERAHRATGSQGDGVAGLRGCLSEVGGCGYGAAMGSQVKPLHPAAAANKVRV</sequence>
<organism evidence="1 2">
    <name type="scientific">Adiantum capillus-veneris</name>
    <name type="common">Maidenhair fern</name>
    <dbReference type="NCBI Taxonomy" id="13818"/>
    <lineage>
        <taxon>Eukaryota</taxon>
        <taxon>Viridiplantae</taxon>
        <taxon>Streptophyta</taxon>
        <taxon>Embryophyta</taxon>
        <taxon>Tracheophyta</taxon>
        <taxon>Polypodiopsida</taxon>
        <taxon>Polypodiidae</taxon>
        <taxon>Polypodiales</taxon>
        <taxon>Pteridineae</taxon>
        <taxon>Pteridaceae</taxon>
        <taxon>Vittarioideae</taxon>
        <taxon>Adiantum</taxon>
    </lineage>
</organism>
<evidence type="ECO:0000313" key="2">
    <source>
        <dbReference type="Proteomes" id="UP000886520"/>
    </source>
</evidence>
<reference evidence="1" key="1">
    <citation type="submission" date="2021-01" db="EMBL/GenBank/DDBJ databases">
        <title>Adiantum capillus-veneris genome.</title>
        <authorList>
            <person name="Fang Y."/>
            <person name="Liao Q."/>
        </authorList>
    </citation>
    <scope>NUCLEOTIDE SEQUENCE</scope>
    <source>
        <strain evidence="1">H3</strain>
        <tissue evidence="1">Leaf</tissue>
    </source>
</reference>
<accession>A0A9D4ZS33</accession>
<comment type="caution">
    <text evidence="1">The sequence shown here is derived from an EMBL/GenBank/DDBJ whole genome shotgun (WGS) entry which is preliminary data.</text>
</comment>
<dbReference type="Proteomes" id="UP000886520">
    <property type="component" value="Chromosome 1"/>
</dbReference>
<evidence type="ECO:0000313" key="1">
    <source>
        <dbReference type="EMBL" id="KAI5083951.1"/>
    </source>
</evidence>
<name>A0A9D4ZS33_ADICA</name>